<evidence type="ECO:0000259" key="9">
    <source>
        <dbReference type="PROSITE" id="PS50059"/>
    </source>
</evidence>
<protein>
    <recommendedName>
        <fullName evidence="2 7">peptidylprolyl isomerase</fullName>
        <ecNumber evidence="2 7">5.2.1.8</ecNumber>
    </recommendedName>
</protein>
<keyword evidence="5 7" id="KW-0697">Rotamase</keyword>
<dbReference type="EMBL" id="OL311487">
    <property type="protein sequence ID" value="UWK01892.1"/>
    <property type="molecule type" value="mRNA"/>
</dbReference>
<dbReference type="GO" id="GO:0003755">
    <property type="term" value="F:peptidyl-prolyl cis-trans isomerase activity"/>
    <property type="evidence" value="ECO:0007669"/>
    <property type="project" value="UniProtKB-KW"/>
</dbReference>
<dbReference type="FunFam" id="3.10.50.40:FF:000006">
    <property type="entry name" value="Peptidyl-prolyl cis-trans isomerase"/>
    <property type="match status" value="1"/>
</dbReference>
<accession>A0A977IV38</accession>
<keyword evidence="6 7" id="KW-0413">Isomerase</keyword>
<feature type="domain" description="PPIase FKBP-type" evidence="9">
    <location>
        <begin position="45"/>
        <end position="133"/>
    </location>
</feature>
<evidence type="ECO:0000256" key="5">
    <source>
        <dbReference type="ARBA" id="ARBA00023110"/>
    </source>
</evidence>
<keyword evidence="3" id="KW-0677">Repeat</keyword>
<evidence type="ECO:0000256" key="1">
    <source>
        <dbReference type="ARBA" id="ARBA00000971"/>
    </source>
</evidence>
<feature type="repeat" description="TPR" evidence="8">
    <location>
        <begin position="317"/>
        <end position="350"/>
    </location>
</feature>
<evidence type="ECO:0000313" key="10">
    <source>
        <dbReference type="EMBL" id="UWK01892.1"/>
    </source>
</evidence>
<dbReference type="InterPro" id="IPR011990">
    <property type="entry name" value="TPR-like_helical_dom_sf"/>
</dbReference>
<evidence type="ECO:0000256" key="2">
    <source>
        <dbReference type="ARBA" id="ARBA00013194"/>
    </source>
</evidence>
<comment type="catalytic activity">
    <reaction evidence="1 7">
        <text>[protein]-peptidylproline (omega=180) = [protein]-peptidylproline (omega=0)</text>
        <dbReference type="Rhea" id="RHEA:16237"/>
        <dbReference type="Rhea" id="RHEA-COMP:10747"/>
        <dbReference type="Rhea" id="RHEA-COMP:10748"/>
        <dbReference type="ChEBI" id="CHEBI:83833"/>
        <dbReference type="ChEBI" id="CHEBI:83834"/>
        <dbReference type="EC" id="5.2.1.8"/>
    </reaction>
</comment>
<dbReference type="SMART" id="SM00028">
    <property type="entry name" value="TPR"/>
    <property type="match status" value="3"/>
</dbReference>
<dbReference type="InterPro" id="IPR050754">
    <property type="entry name" value="FKBP4/5/8-like"/>
</dbReference>
<evidence type="ECO:0000256" key="4">
    <source>
        <dbReference type="ARBA" id="ARBA00022803"/>
    </source>
</evidence>
<evidence type="ECO:0000256" key="8">
    <source>
        <dbReference type="PROSITE-ProRule" id="PRU00339"/>
    </source>
</evidence>
<feature type="domain" description="PPIase FKBP-type" evidence="9">
    <location>
        <begin position="165"/>
        <end position="250"/>
    </location>
</feature>
<dbReference type="Pfam" id="PF13174">
    <property type="entry name" value="TPR_6"/>
    <property type="match status" value="1"/>
</dbReference>
<dbReference type="PANTHER" id="PTHR46512:SF9">
    <property type="entry name" value="PEPTIDYLPROLYL ISOMERASE"/>
    <property type="match status" value="1"/>
</dbReference>
<evidence type="ECO:0000256" key="7">
    <source>
        <dbReference type="PROSITE-ProRule" id="PRU00277"/>
    </source>
</evidence>
<dbReference type="Pfam" id="PF00254">
    <property type="entry name" value="FKBP_C"/>
    <property type="match status" value="2"/>
</dbReference>
<dbReference type="PROSITE" id="PS50005">
    <property type="entry name" value="TPR"/>
    <property type="match status" value="2"/>
</dbReference>
<sequence length="414" mass="46361">MMNECDVKPAAEEVLKQKPEDLLMDGGILKTILREGEGEETPREGSEVSVHYTGVLVDGTKFDSSLDRGQPFKFVVGEGKVIKGWDKTLLTMRRGEKCSVVLEPKYAYGESGSPPKIPPNATLKFEIELLDSTNATDVSKKKDGSVMKTTLKSPEKKSYEKPNFGATCTIAYSVARLSGDVLSPEQQLTYVVDEGRFPKAVETAVKSLVQGERAKFTIRPEQAYADEGCPALSIPAGETTVWTIELCELQKLPSSWNMDLNAKLEAAESGKQRGNELFSLGKYKYAAKRYKNSLSYIEYTSGEADPEVVKKINDLKSILNLNISQCYLNLKNHKEALKSVEKVLEKEPNNIKALYRRGMARMMNQDWDLAKEDFKSILQQDPNQRSAICKLNEANAKIKLQNEKDRAIFSKMFR</sequence>
<proteinExistence type="evidence at transcript level"/>
<name>A0A977IV38_LOCMI</name>
<dbReference type="AlphaFoldDB" id="A0A977IV38"/>
<keyword evidence="4 8" id="KW-0802">TPR repeat</keyword>
<dbReference type="InterPro" id="IPR046357">
    <property type="entry name" value="PPIase_dom_sf"/>
</dbReference>
<dbReference type="SUPFAM" id="SSF48452">
    <property type="entry name" value="TPR-like"/>
    <property type="match status" value="1"/>
</dbReference>
<dbReference type="Gene3D" id="1.25.40.10">
    <property type="entry name" value="Tetratricopeptide repeat domain"/>
    <property type="match status" value="1"/>
</dbReference>
<organism evidence="10">
    <name type="scientific">Locusta migratoria manilensis</name>
    <name type="common">Oriental migratory locust</name>
    <dbReference type="NCBI Taxonomy" id="229990"/>
    <lineage>
        <taxon>Eukaryota</taxon>
        <taxon>Metazoa</taxon>
        <taxon>Ecdysozoa</taxon>
        <taxon>Arthropoda</taxon>
        <taxon>Hexapoda</taxon>
        <taxon>Insecta</taxon>
        <taxon>Pterygota</taxon>
        <taxon>Neoptera</taxon>
        <taxon>Polyneoptera</taxon>
        <taxon>Orthoptera</taxon>
        <taxon>Caelifera</taxon>
        <taxon>Acrididea</taxon>
        <taxon>Acridomorpha</taxon>
        <taxon>Acridoidea</taxon>
        <taxon>Acrididae</taxon>
        <taxon>Oedipodinae</taxon>
        <taxon>Locusta</taxon>
    </lineage>
</organism>
<evidence type="ECO:0000256" key="6">
    <source>
        <dbReference type="ARBA" id="ARBA00023235"/>
    </source>
</evidence>
<dbReference type="InterPro" id="IPR019734">
    <property type="entry name" value="TPR_rpt"/>
</dbReference>
<feature type="repeat" description="TPR" evidence="8">
    <location>
        <begin position="351"/>
        <end position="384"/>
    </location>
</feature>
<evidence type="ECO:0000256" key="3">
    <source>
        <dbReference type="ARBA" id="ARBA00022737"/>
    </source>
</evidence>
<dbReference type="EC" id="5.2.1.8" evidence="2 7"/>
<reference evidence="10" key="1">
    <citation type="submission" date="2021-10" db="EMBL/GenBank/DDBJ databases">
        <authorList>
            <person name="Zhang N."/>
        </authorList>
    </citation>
    <scope>NUCLEOTIDE SEQUENCE</scope>
</reference>
<dbReference type="PANTHER" id="PTHR46512">
    <property type="entry name" value="PEPTIDYLPROLYL ISOMERASE"/>
    <property type="match status" value="1"/>
</dbReference>
<dbReference type="PROSITE" id="PS50059">
    <property type="entry name" value="FKBP_PPIASE"/>
    <property type="match status" value="2"/>
</dbReference>
<dbReference type="Gene3D" id="3.10.50.40">
    <property type="match status" value="2"/>
</dbReference>
<dbReference type="InterPro" id="IPR001179">
    <property type="entry name" value="PPIase_FKBP_dom"/>
</dbReference>
<gene>
    <name evidence="10" type="primary">FKBP46</name>
</gene>
<dbReference type="SUPFAM" id="SSF54534">
    <property type="entry name" value="FKBP-like"/>
    <property type="match status" value="2"/>
</dbReference>